<comment type="caution">
    <text evidence="4">The sequence shown here is derived from an EMBL/GenBank/DDBJ whole genome shotgun (WGS) entry which is preliminary data.</text>
</comment>
<feature type="domain" description="Bacterial surface antigen (D15)" evidence="3">
    <location>
        <begin position="82"/>
        <end position="326"/>
    </location>
</feature>
<organism evidence="4 5">
    <name type="scientific">Persicitalea jodogahamensis</name>
    <dbReference type="NCBI Taxonomy" id="402147"/>
    <lineage>
        <taxon>Bacteria</taxon>
        <taxon>Pseudomonadati</taxon>
        <taxon>Bacteroidota</taxon>
        <taxon>Cytophagia</taxon>
        <taxon>Cytophagales</taxon>
        <taxon>Spirosomataceae</taxon>
        <taxon>Persicitalea</taxon>
    </lineage>
</organism>
<keyword evidence="5" id="KW-1185">Reference proteome</keyword>
<dbReference type="AlphaFoldDB" id="A0A8J3D893"/>
<sequence>MPVAFRLPETGWGGGVVGTTTFSFAKDTVRNKPSQISFGATYTQKKQILFFVPFNVFYDNNRYYFNGDNGWFKYNFNYYGIGEDRVPEEKFDVTFPRIRLLAARLVAPRTYLGLRYQYESYKVTGTVEDGELATGRIAGSDFSRTSSLGPSILRDSRDQVFYPRRGMFGELYVLPTSRIFGADRNFTRIYLDVANYFSLHERVVLATNYTASAIFGDDIPFSQLSFLGGPKKMRGIYEGFFRDRNALLGQAELRWEVWKFIGLTGFGSLGFLGNENDGIRFNKPKYTYGGGLRITAQKKNHLNIRLDYGLSPYAEGNFYITIGEAF</sequence>
<evidence type="ECO:0000313" key="4">
    <source>
        <dbReference type="EMBL" id="GHB64539.1"/>
    </source>
</evidence>
<dbReference type="Pfam" id="PF01103">
    <property type="entry name" value="Omp85"/>
    <property type="match status" value="1"/>
</dbReference>
<evidence type="ECO:0000313" key="5">
    <source>
        <dbReference type="Proteomes" id="UP000598271"/>
    </source>
</evidence>
<reference evidence="4 5" key="1">
    <citation type="journal article" date="2014" name="Int. J. Syst. Evol. Microbiol.">
        <title>Complete genome sequence of Corynebacterium casei LMG S-19264T (=DSM 44701T), isolated from a smear-ripened cheese.</title>
        <authorList>
            <consortium name="US DOE Joint Genome Institute (JGI-PGF)"/>
            <person name="Walter F."/>
            <person name="Albersmeier A."/>
            <person name="Kalinowski J."/>
            <person name="Ruckert C."/>
        </authorList>
    </citation>
    <scope>NUCLEOTIDE SEQUENCE [LARGE SCALE GENOMIC DNA]</scope>
    <source>
        <strain evidence="4 5">KCTC 12866</strain>
    </source>
</reference>
<proteinExistence type="predicted"/>
<gene>
    <name evidence="4" type="ORF">GCM10007390_18080</name>
</gene>
<evidence type="ECO:0000256" key="1">
    <source>
        <dbReference type="ARBA" id="ARBA00004370"/>
    </source>
</evidence>
<comment type="subcellular location">
    <subcellularLocation>
        <location evidence="1">Membrane</location>
    </subcellularLocation>
</comment>
<dbReference type="InterPro" id="IPR000184">
    <property type="entry name" value="Bac_surfAg_D15"/>
</dbReference>
<evidence type="ECO:0000259" key="3">
    <source>
        <dbReference type="Pfam" id="PF01103"/>
    </source>
</evidence>
<name>A0A8J3D893_9BACT</name>
<dbReference type="GO" id="GO:0019867">
    <property type="term" value="C:outer membrane"/>
    <property type="evidence" value="ECO:0007669"/>
    <property type="project" value="InterPro"/>
</dbReference>
<dbReference type="EMBL" id="BMXF01000001">
    <property type="protein sequence ID" value="GHB64539.1"/>
    <property type="molecule type" value="Genomic_DNA"/>
</dbReference>
<dbReference type="Proteomes" id="UP000598271">
    <property type="component" value="Unassembled WGS sequence"/>
</dbReference>
<accession>A0A8J3D893</accession>
<keyword evidence="2" id="KW-0472">Membrane</keyword>
<evidence type="ECO:0000256" key="2">
    <source>
        <dbReference type="ARBA" id="ARBA00023136"/>
    </source>
</evidence>
<protein>
    <recommendedName>
        <fullName evidence="3">Bacterial surface antigen (D15) domain-containing protein</fullName>
    </recommendedName>
</protein>
<dbReference type="Gene3D" id="2.40.160.50">
    <property type="entry name" value="membrane protein fhac: a member of the omp85/tpsb transporter family"/>
    <property type="match status" value="1"/>
</dbReference>